<evidence type="ECO:0000256" key="8">
    <source>
        <dbReference type="SAM" id="Phobius"/>
    </source>
</evidence>
<name>A0A9D1UB62_9FIRM</name>
<feature type="transmembrane region" description="Helical" evidence="8">
    <location>
        <begin position="12"/>
        <end position="36"/>
    </location>
</feature>
<dbReference type="GO" id="GO:0008982">
    <property type="term" value="F:protein-N(PI)-phosphohistidine-sugar phosphotransferase activity"/>
    <property type="evidence" value="ECO:0007669"/>
    <property type="project" value="InterPro"/>
</dbReference>
<sequence length="349" mass="34916">MQKVQKCLNEIFIDGLSGMALGLFSTLIIGTILAQAGSLMGGGLGERLIVISNVAKTLTGAGIGVGVACKFKEGPLVTVSAAAAGMIGAFPGVTSMEAFALGAPGEPLGAFIAALAAIKAGHLIAGKTKVDILVTPLCAILAGAVLGFVAGPPITAFMGWLGALVNFNVERHPVIGGMIVSVLMGMILTLPISSAAIGVSMNISGLAAGAATVGCCCNMVGFAVASFRENKTGGLIAQGVGTSMLQVPNIVKKPAIWLPAIVSSAILGPIASAVLGMTSTPVGSGMGSAGFVGQFAAYESMTAGGMSGPWALFLIAVMHFILPALIAFAVSEWMRRKGVIAQGDMALQL</sequence>
<evidence type="ECO:0000256" key="4">
    <source>
        <dbReference type="ARBA" id="ARBA00022597"/>
    </source>
</evidence>
<feature type="transmembrane region" description="Helical" evidence="8">
    <location>
        <begin position="108"/>
        <end position="125"/>
    </location>
</feature>
<feature type="transmembrane region" description="Helical" evidence="8">
    <location>
        <begin position="48"/>
        <end position="69"/>
    </location>
</feature>
<comment type="subcellular location">
    <subcellularLocation>
        <location evidence="1">Cell membrane</location>
        <topology evidence="1">Multi-pass membrane protein</topology>
    </subcellularLocation>
</comment>
<keyword evidence="7 8" id="KW-0472">Membrane</keyword>
<evidence type="ECO:0000313" key="10">
    <source>
        <dbReference type="EMBL" id="HIW80191.1"/>
    </source>
</evidence>
<feature type="transmembrane region" description="Helical" evidence="8">
    <location>
        <begin position="282"/>
        <end position="298"/>
    </location>
</feature>
<evidence type="ECO:0000256" key="1">
    <source>
        <dbReference type="ARBA" id="ARBA00004651"/>
    </source>
</evidence>
<organism evidence="10 11">
    <name type="scientific">Candidatus Acetatifactor stercoripullorum</name>
    <dbReference type="NCBI Taxonomy" id="2838414"/>
    <lineage>
        <taxon>Bacteria</taxon>
        <taxon>Bacillati</taxon>
        <taxon>Bacillota</taxon>
        <taxon>Clostridia</taxon>
        <taxon>Lachnospirales</taxon>
        <taxon>Lachnospiraceae</taxon>
        <taxon>Acetatifactor</taxon>
    </lineage>
</organism>
<evidence type="ECO:0000256" key="6">
    <source>
        <dbReference type="ARBA" id="ARBA00022989"/>
    </source>
</evidence>
<keyword evidence="5 8" id="KW-0812">Transmembrane</keyword>
<keyword evidence="6 8" id="KW-1133">Transmembrane helix</keyword>
<evidence type="ECO:0000259" key="9">
    <source>
        <dbReference type="Pfam" id="PF13303"/>
    </source>
</evidence>
<evidence type="ECO:0000256" key="7">
    <source>
        <dbReference type="ARBA" id="ARBA00023136"/>
    </source>
</evidence>
<evidence type="ECO:0000256" key="2">
    <source>
        <dbReference type="ARBA" id="ARBA00022448"/>
    </source>
</evidence>
<feature type="transmembrane region" description="Helical" evidence="8">
    <location>
        <begin position="132"/>
        <end position="154"/>
    </location>
</feature>
<dbReference type="RefSeq" id="WP_318704507.1">
    <property type="nucleotide sequence ID" value="NZ_CALWMU010000019.1"/>
</dbReference>
<evidence type="ECO:0000256" key="3">
    <source>
        <dbReference type="ARBA" id="ARBA00022475"/>
    </source>
</evidence>
<feature type="transmembrane region" description="Helical" evidence="8">
    <location>
        <begin position="255"/>
        <end position="275"/>
    </location>
</feature>
<dbReference type="Pfam" id="PF13303">
    <property type="entry name" value="PTS_EIIC_2"/>
    <property type="match status" value="1"/>
</dbReference>
<dbReference type="EMBL" id="DXGH01000007">
    <property type="protein sequence ID" value="HIW80191.1"/>
    <property type="molecule type" value="Genomic_DNA"/>
</dbReference>
<accession>A0A9D1UB62</accession>
<dbReference type="Proteomes" id="UP000824265">
    <property type="component" value="Unassembled WGS sequence"/>
</dbReference>
<dbReference type="InterPro" id="IPR003352">
    <property type="entry name" value="PTS_EIIC"/>
</dbReference>
<keyword evidence="2" id="KW-0813">Transport</keyword>
<proteinExistence type="predicted"/>
<feature type="domain" description="Phosphotransferase system EIIC" evidence="9">
    <location>
        <begin position="15"/>
        <end position="346"/>
    </location>
</feature>
<reference evidence="10" key="2">
    <citation type="submission" date="2021-04" db="EMBL/GenBank/DDBJ databases">
        <authorList>
            <person name="Gilroy R."/>
        </authorList>
    </citation>
    <scope>NUCLEOTIDE SEQUENCE</scope>
    <source>
        <strain evidence="10">CHK195-6426</strain>
    </source>
</reference>
<keyword evidence="3" id="KW-1003">Cell membrane</keyword>
<evidence type="ECO:0000256" key="5">
    <source>
        <dbReference type="ARBA" id="ARBA00022692"/>
    </source>
</evidence>
<keyword evidence="4 10" id="KW-0762">Sugar transport</keyword>
<feature type="transmembrane region" description="Helical" evidence="8">
    <location>
        <begin position="76"/>
        <end position="96"/>
    </location>
</feature>
<feature type="transmembrane region" description="Helical" evidence="8">
    <location>
        <begin position="206"/>
        <end position="227"/>
    </location>
</feature>
<reference evidence="10" key="1">
    <citation type="journal article" date="2021" name="PeerJ">
        <title>Extensive microbial diversity within the chicken gut microbiome revealed by metagenomics and culture.</title>
        <authorList>
            <person name="Gilroy R."/>
            <person name="Ravi A."/>
            <person name="Getino M."/>
            <person name="Pursley I."/>
            <person name="Horton D.L."/>
            <person name="Alikhan N.F."/>
            <person name="Baker D."/>
            <person name="Gharbi K."/>
            <person name="Hall N."/>
            <person name="Watson M."/>
            <person name="Adriaenssens E.M."/>
            <person name="Foster-Nyarko E."/>
            <person name="Jarju S."/>
            <person name="Secka A."/>
            <person name="Antonio M."/>
            <person name="Oren A."/>
            <person name="Chaudhuri R.R."/>
            <person name="La Ragione R."/>
            <person name="Hildebrand F."/>
            <person name="Pallen M.J."/>
        </authorList>
    </citation>
    <scope>NUCLEOTIDE SEQUENCE</scope>
    <source>
        <strain evidence="10">CHK195-6426</strain>
    </source>
</reference>
<dbReference type="GO" id="GO:0005886">
    <property type="term" value="C:plasma membrane"/>
    <property type="evidence" value="ECO:0007669"/>
    <property type="project" value="UniProtKB-SubCell"/>
</dbReference>
<feature type="transmembrane region" description="Helical" evidence="8">
    <location>
        <begin position="174"/>
        <end position="199"/>
    </location>
</feature>
<dbReference type="GO" id="GO:0009401">
    <property type="term" value="P:phosphoenolpyruvate-dependent sugar phosphotransferase system"/>
    <property type="evidence" value="ECO:0007669"/>
    <property type="project" value="InterPro"/>
</dbReference>
<protein>
    <submittedName>
        <fullName evidence="10">PTS sugar transporter subunit IIC</fullName>
    </submittedName>
</protein>
<comment type="caution">
    <text evidence="10">The sequence shown here is derived from an EMBL/GenBank/DDBJ whole genome shotgun (WGS) entry which is preliminary data.</text>
</comment>
<gene>
    <name evidence="10" type="ORF">H9742_01470</name>
</gene>
<dbReference type="AlphaFoldDB" id="A0A9D1UB62"/>
<feature type="transmembrane region" description="Helical" evidence="8">
    <location>
        <begin position="310"/>
        <end position="330"/>
    </location>
</feature>
<evidence type="ECO:0000313" key="11">
    <source>
        <dbReference type="Proteomes" id="UP000824265"/>
    </source>
</evidence>